<comment type="caution">
    <text evidence="2">The sequence shown here is derived from an EMBL/GenBank/DDBJ whole genome shotgun (WGS) entry which is preliminary data.</text>
</comment>
<dbReference type="Proteomes" id="UP000466442">
    <property type="component" value="Linkage Group LG12"/>
</dbReference>
<sequence length="492" mass="54823">MEDENVEKEEPMSEEEETEGDQEMFEVVAIKQEELIGDEEEIENSVRVKDEVVGYPMIKQVVESTEDPLGDGSGVLQESIGVQKLSEAGPSRDDPIHSLIADEHVEEEVGISIAVEDGVTDQKIKQNILVGDGDVKEEVGSGGKVEDEVGGHQVEGIKHTEEVGNSERDEDDVAGYPMIKEEALIGDDHVDVEVTNSSSGREVGYPMIKREVESTEDPLGDGSDILQESIGVQKLSEAGPSIKGDDPIHSLIEDEHVEEEVGISIAVGNEVADITIKQEALRVEDSREKSEIVEDEVGGHPVIKQEVLIRDEQIREEVGISRRVKDEVAGYPMINEEALIRDEQIREEVGISRRVKDEVAVYPMIKEEALIRDEQIEEEVGISRRVKDEVAGYPMIKEEALIRDEEIEEEVGISRRVKDEVAGYTMIKEEALIRDEQIEEEVGISRRVKDEVPGYPMIKEEALIRDVHVDVEVTNDSSGEEVGYLMIKREVE</sequence>
<evidence type="ECO:0000313" key="3">
    <source>
        <dbReference type="Proteomes" id="UP000466442"/>
    </source>
</evidence>
<evidence type="ECO:0000313" key="2">
    <source>
        <dbReference type="EMBL" id="KAF6201621.1"/>
    </source>
</evidence>
<organism evidence="2 3">
    <name type="scientific">Apolygus lucorum</name>
    <name type="common">Small green plant bug</name>
    <name type="synonym">Lygocoris lucorum</name>
    <dbReference type="NCBI Taxonomy" id="248454"/>
    <lineage>
        <taxon>Eukaryota</taxon>
        <taxon>Metazoa</taxon>
        <taxon>Ecdysozoa</taxon>
        <taxon>Arthropoda</taxon>
        <taxon>Hexapoda</taxon>
        <taxon>Insecta</taxon>
        <taxon>Pterygota</taxon>
        <taxon>Neoptera</taxon>
        <taxon>Paraneoptera</taxon>
        <taxon>Hemiptera</taxon>
        <taxon>Heteroptera</taxon>
        <taxon>Panheteroptera</taxon>
        <taxon>Cimicomorpha</taxon>
        <taxon>Miridae</taxon>
        <taxon>Mirini</taxon>
        <taxon>Apolygus</taxon>
    </lineage>
</organism>
<dbReference type="EMBL" id="WIXP02000012">
    <property type="protein sequence ID" value="KAF6201621.1"/>
    <property type="molecule type" value="Genomic_DNA"/>
</dbReference>
<gene>
    <name evidence="2" type="ORF">GE061_004014</name>
</gene>
<dbReference type="AlphaFoldDB" id="A0A8S9WZU5"/>
<feature type="region of interest" description="Disordered" evidence="1">
    <location>
        <begin position="1"/>
        <end position="24"/>
    </location>
</feature>
<keyword evidence="3" id="KW-1185">Reference proteome</keyword>
<name>A0A8S9WZU5_APOLU</name>
<protein>
    <submittedName>
        <fullName evidence="2">Uncharacterized protein</fullName>
    </submittedName>
</protein>
<evidence type="ECO:0000256" key="1">
    <source>
        <dbReference type="SAM" id="MobiDB-lite"/>
    </source>
</evidence>
<accession>A0A8S9WZU5</accession>
<reference evidence="2" key="1">
    <citation type="journal article" date="2021" name="Mol. Ecol. Resour.">
        <title>Apolygus lucorum genome provides insights into omnivorousness and mesophyll feeding.</title>
        <authorList>
            <person name="Liu Y."/>
            <person name="Liu H."/>
            <person name="Wang H."/>
            <person name="Huang T."/>
            <person name="Liu B."/>
            <person name="Yang B."/>
            <person name="Yin L."/>
            <person name="Li B."/>
            <person name="Zhang Y."/>
            <person name="Zhang S."/>
            <person name="Jiang F."/>
            <person name="Zhang X."/>
            <person name="Ren Y."/>
            <person name="Wang B."/>
            <person name="Wang S."/>
            <person name="Lu Y."/>
            <person name="Wu K."/>
            <person name="Fan W."/>
            <person name="Wang G."/>
        </authorList>
    </citation>
    <scope>NUCLEOTIDE SEQUENCE</scope>
    <source>
        <strain evidence="2">12Hb</strain>
    </source>
</reference>
<proteinExistence type="predicted"/>